<organism evidence="1 2">
    <name type="scientific">Sphingosinicella xenopeptidilytica</name>
    <dbReference type="NCBI Taxonomy" id="364098"/>
    <lineage>
        <taxon>Bacteria</taxon>
        <taxon>Pseudomonadati</taxon>
        <taxon>Pseudomonadota</taxon>
        <taxon>Alphaproteobacteria</taxon>
        <taxon>Sphingomonadales</taxon>
        <taxon>Sphingosinicellaceae</taxon>
        <taxon>Sphingosinicella</taxon>
    </lineage>
</organism>
<dbReference type="Proteomes" id="UP001597124">
    <property type="component" value="Unassembled WGS sequence"/>
</dbReference>
<dbReference type="RefSeq" id="WP_381492705.1">
    <property type="nucleotide sequence ID" value="NZ_JBHTIK010000011.1"/>
</dbReference>
<dbReference type="InterPro" id="IPR006175">
    <property type="entry name" value="YjgF/YER057c/UK114"/>
</dbReference>
<dbReference type="Pfam" id="PF01042">
    <property type="entry name" value="Ribonuc_L-PSP"/>
    <property type="match status" value="1"/>
</dbReference>
<reference evidence="2" key="1">
    <citation type="journal article" date="2019" name="Int. J. Syst. Evol. Microbiol.">
        <title>The Global Catalogue of Microorganisms (GCM) 10K type strain sequencing project: providing services to taxonomists for standard genome sequencing and annotation.</title>
        <authorList>
            <consortium name="The Broad Institute Genomics Platform"/>
            <consortium name="The Broad Institute Genome Sequencing Center for Infectious Disease"/>
            <person name="Wu L."/>
            <person name="Ma J."/>
        </authorList>
    </citation>
    <scope>NUCLEOTIDE SEQUENCE [LARGE SCALE GENOMIC DNA]</scope>
    <source>
        <strain evidence="2">CCUG 52537</strain>
    </source>
</reference>
<dbReference type="SUPFAM" id="SSF55298">
    <property type="entry name" value="YjgF-like"/>
    <property type="match status" value="1"/>
</dbReference>
<comment type="caution">
    <text evidence="1">The sequence shown here is derived from an EMBL/GenBank/DDBJ whole genome shotgun (WGS) entry which is preliminary data.</text>
</comment>
<sequence>MSSSITRTVPEVGYLDREIHETFGFAQMVRTGPFVHISGIAPVTGSLTTLRLVGNTATEQLQFILDIMRKLLASEGLKPDSLASWTIYCIDTPAVLEAMPSVRDFVGDHWPASTLLGVTSLFVPGQLVEISALAYDAGFPATR</sequence>
<protein>
    <submittedName>
        <fullName evidence="1">RidA family protein</fullName>
        <ecNumber evidence="1">3.5.-.-</ecNumber>
    </submittedName>
</protein>
<name>A0ABW3C7I6_SPHXN</name>
<accession>A0ABW3C7I6</accession>
<dbReference type="Gene3D" id="3.30.1330.40">
    <property type="entry name" value="RutC-like"/>
    <property type="match status" value="1"/>
</dbReference>
<evidence type="ECO:0000313" key="1">
    <source>
        <dbReference type="EMBL" id="MFD0849727.1"/>
    </source>
</evidence>
<dbReference type="EC" id="3.5.-.-" evidence="1"/>
<dbReference type="GO" id="GO:0016787">
    <property type="term" value="F:hydrolase activity"/>
    <property type="evidence" value="ECO:0007669"/>
    <property type="project" value="UniProtKB-KW"/>
</dbReference>
<dbReference type="EMBL" id="JBHTIK010000011">
    <property type="protein sequence ID" value="MFD0849727.1"/>
    <property type="molecule type" value="Genomic_DNA"/>
</dbReference>
<dbReference type="InterPro" id="IPR035959">
    <property type="entry name" value="RutC-like_sf"/>
</dbReference>
<keyword evidence="1" id="KW-0378">Hydrolase</keyword>
<proteinExistence type="predicted"/>
<gene>
    <name evidence="1" type="ORF">ACFQ00_15440</name>
</gene>
<keyword evidence="2" id="KW-1185">Reference proteome</keyword>
<evidence type="ECO:0000313" key="2">
    <source>
        <dbReference type="Proteomes" id="UP001597124"/>
    </source>
</evidence>